<dbReference type="GO" id="GO:0016020">
    <property type="term" value="C:membrane"/>
    <property type="evidence" value="ECO:0007669"/>
    <property type="project" value="TreeGrafter"/>
</dbReference>
<reference evidence="4" key="1">
    <citation type="submission" date="2022-11" db="UniProtKB">
        <authorList>
            <consortium name="WormBaseParasite"/>
        </authorList>
    </citation>
    <scope>IDENTIFICATION</scope>
</reference>
<dbReference type="Pfam" id="PF07690">
    <property type="entry name" value="MFS_1"/>
    <property type="match status" value="1"/>
</dbReference>
<keyword evidence="3" id="KW-1185">Reference proteome</keyword>
<feature type="transmembrane region" description="Helical" evidence="2">
    <location>
        <begin position="357"/>
        <end position="376"/>
    </location>
</feature>
<feature type="transmembrane region" description="Helical" evidence="2">
    <location>
        <begin position="168"/>
        <end position="188"/>
    </location>
</feature>
<sequence length="554" mass="60150">MKLSASDLTNNLCSPATTIRPSNDSTPANCGTSNNSSTKWAARGVKWRCEFGGRTRYLVLVVVTLCLTCLWSNILTFNFTLICMVPKDEHDVLAQTVHANSKQENAFNATISKSDLRTDPLISGDTTSTSKIDYSPTEKSILIGAVAVGALLSSMPITLLINQFGARIIFTVVGLMSATATALIPGAAELGLGYFLVLRIVQGAALAACMPMIGTTTARWATIKQHGLFLSILTSFLQLAPCLTMPISGEWCESSYGWPFVYYFHAVACFIIFCMFAFFYRNRPKNHPCVGEAELEKLAVGKTKLAACKETVRQVPYAAIYRTPAVWAVWVAAVGNFSGTLLVTLFAPTYLNKAMGYRVLSTGFSAALPPMCQFVVKVVSGLTSDKVRCFPETLKVRVYNTVAFCGVGFFFIVLAFVPSSEPVMALIGLVCGTSLLGFSTGGFYKSATLVSRHYSQFVMGKVSMVFCVMVLVVSLIVDGVAVNNAMEEWRIVFLIHAGLLIGANLFFCVFGSAKAADWARDAVIDGQNIEWAIGMRSPATVEPIQHPIERVMVY</sequence>
<feature type="region of interest" description="Disordered" evidence="1">
    <location>
        <begin position="18"/>
        <end position="37"/>
    </location>
</feature>
<dbReference type="GO" id="GO:0022857">
    <property type="term" value="F:transmembrane transporter activity"/>
    <property type="evidence" value="ECO:0007669"/>
    <property type="project" value="InterPro"/>
</dbReference>
<evidence type="ECO:0000313" key="3">
    <source>
        <dbReference type="Proteomes" id="UP000887566"/>
    </source>
</evidence>
<dbReference type="Proteomes" id="UP000887566">
    <property type="component" value="Unplaced"/>
</dbReference>
<feature type="transmembrane region" description="Helical" evidence="2">
    <location>
        <begin position="260"/>
        <end position="280"/>
    </location>
</feature>
<dbReference type="PANTHER" id="PTHR45757">
    <property type="entry name" value="PROTEIN CBG23364-RELATED"/>
    <property type="match status" value="1"/>
</dbReference>
<evidence type="ECO:0000256" key="1">
    <source>
        <dbReference type="SAM" id="MobiDB-lite"/>
    </source>
</evidence>
<keyword evidence="2" id="KW-0812">Transmembrane</keyword>
<dbReference type="Gene3D" id="1.20.1250.20">
    <property type="entry name" value="MFS general substrate transporter like domains"/>
    <property type="match status" value="2"/>
</dbReference>
<dbReference type="InterPro" id="IPR036259">
    <property type="entry name" value="MFS_trans_sf"/>
</dbReference>
<keyword evidence="2" id="KW-1133">Transmembrane helix</keyword>
<evidence type="ECO:0000256" key="2">
    <source>
        <dbReference type="SAM" id="Phobius"/>
    </source>
</evidence>
<feature type="transmembrane region" description="Helical" evidence="2">
    <location>
        <begin position="489"/>
        <end position="510"/>
    </location>
</feature>
<protein>
    <submittedName>
        <fullName evidence="4">Major facilitator superfamily (MFS) profile domain-containing protein</fullName>
    </submittedName>
</protein>
<feature type="transmembrane region" description="Helical" evidence="2">
    <location>
        <begin position="456"/>
        <end position="477"/>
    </location>
</feature>
<dbReference type="WBParaSite" id="PSAMB.scaffold2280size24154.g17110.t1">
    <property type="protein sequence ID" value="PSAMB.scaffold2280size24154.g17110.t1"/>
    <property type="gene ID" value="PSAMB.scaffold2280size24154.g17110"/>
</dbReference>
<dbReference type="InterPro" id="IPR011701">
    <property type="entry name" value="MFS"/>
</dbReference>
<proteinExistence type="predicted"/>
<feature type="transmembrane region" description="Helical" evidence="2">
    <location>
        <begin position="397"/>
        <end position="417"/>
    </location>
</feature>
<feature type="transmembrane region" description="Helical" evidence="2">
    <location>
        <begin position="423"/>
        <end position="444"/>
    </location>
</feature>
<evidence type="ECO:0000313" key="4">
    <source>
        <dbReference type="WBParaSite" id="PSAMB.scaffold2280size24154.g17110.t1"/>
    </source>
</evidence>
<feature type="transmembrane region" description="Helical" evidence="2">
    <location>
        <begin position="57"/>
        <end position="82"/>
    </location>
</feature>
<dbReference type="PANTHER" id="PTHR45757:SF23">
    <property type="entry name" value="MAJOR FACILITATOR SUPERFAMILY (MFS) PROFILE DOMAIN-CONTAINING PROTEIN"/>
    <property type="match status" value="1"/>
</dbReference>
<feature type="transmembrane region" description="Helical" evidence="2">
    <location>
        <begin position="141"/>
        <end position="161"/>
    </location>
</feature>
<feature type="transmembrane region" description="Helical" evidence="2">
    <location>
        <begin position="194"/>
        <end position="215"/>
    </location>
</feature>
<dbReference type="SUPFAM" id="SSF103473">
    <property type="entry name" value="MFS general substrate transporter"/>
    <property type="match status" value="1"/>
</dbReference>
<organism evidence="3 4">
    <name type="scientific">Plectus sambesii</name>
    <dbReference type="NCBI Taxonomy" id="2011161"/>
    <lineage>
        <taxon>Eukaryota</taxon>
        <taxon>Metazoa</taxon>
        <taxon>Ecdysozoa</taxon>
        <taxon>Nematoda</taxon>
        <taxon>Chromadorea</taxon>
        <taxon>Plectida</taxon>
        <taxon>Plectina</taxon>
        <taxon>Plectoidea</taxon>
        <taxon>Plectidae</taxon>
        <taxon>Plectus</taxon>
    </lineage>
</organism>
<accession>A0A914VPZ2</accession>
<dbReference type="AlphaFoldDB" id="A0A914VPZ2"/>
<name>A0A914VPZ2_9BILA</name>
<feature type="transmembrane region" description="Helical" evidence="2">
    <location>
        <begin position="327"/>
        <end position="351"/>
    </location>
</feature>
<keyword evidence="2" id="KW-0472">Membrane</keyword>
<feature type="transmembrane region" description="Helical" evidence="2">
    <location>
        <begin position="227"/>
        <end position="248"/>
    </location>
</feature>